<dbReference type="Proteomes" id="UP000253664">
    <property type="component" value="Unassembled WGS sequence"/>
</dbReference>
<comment type="caution">
    <text evidence="2">The sequence shown here is derived from an EMBL/GenBank/DDBJ whole genome shotgun (WGS) entry which is preliminary data.</text>
</comment>
<keyword evidence="1" id="KW-0732">Signal</keyword>
<dbReference type="OrthoDB" id="4905728at2759"/>
<keyword evidence="3" id="KW-1185">Reference proteome</keyword>
<proteinExistence type="predicted"/>
<dbReference type="EMBL" id="LKCN02000001">
    <property type="protein sequence ID" value="RCI16661.1"/>
    <property type="molecule type" value="Genomic_DNA"/>
</dbReference>
<organism evidence="2 3">
    <name type="scientific">Ophiocordyceps polyrhachis-furcata BCC 54312</name>
    <dbReference type="NCBI Taxonomy" id="1330021"/>
    <lineage>
        <taxon>Eukaryota</taxon>
        <taxon>Fungi</taxon>
        <taxon>Dikarya</taxon>
        <taxon>Ascomycota</taxon>
        <taxon>Pezizomycotina</taxon>
        <taxon>Sordariomycetes</taxon>
        <taxon>Hypocreomycetidae</taxon>
        <taxon>Hypocreales</taxon>
        <taxon>Ophiocordycipitaceae</taxon>
        <taxon>Ophiocordyceps</taxon>
    </lineage>
</organism>
<protein>
    <submittedName>
        <fullName evidence="2">Uncharacterized protein</fullName>
    </submittedName>
</protein>
<evidence type="ECO:0000256" key="1">
    <source>
        <dbReference type="SAM" id="SignalP"/>
    </source>
</evidence>
<evidence type="ECO:0000313" key="2">
    <source>
        <dbReference type="EMBL" id="RCI16661.1"/>
    </source>
</evidence>
<accession>A0A367LQH4</accession>
<name>A0A367LQH4_9HYPO</name>
<reference evidence="2 3" key="1">
    <citation type="journal article" date="2015" name="BMC Genomics">
        <title>Insights from the genome of Ophiocordyceps polyrhachis-furcata to pathogenicity and host specificity in insect fungi.</title>
        <authorList>
            <person name="Wichadakul D."/>
            <person name="Kobmoo N."/>
            <person name="Ingsriswang S."/>
            <person name="Tangphatsornruang S."/>
            <person name="Chantasingh D."/>
            <person name="Luangsa-ard J.J."/>
            <person name="Eurwilaichitr L."/>
        </authorList>
    </citation>
    <scope>NUCLEOTIDE SEQUENCE [LARGE SCALE GENOMIC DNA]</scope>
    <source>
        <strain evidence="2 3">BCC 54312</strain>
    </source>
</reference>
<evidence type="ECO:0000313" key="3">
    <source>
        <dbReference type="Proteomes" id="UP000253664"/>
    </source>
</evidence>
<dbReference type="AlphaFoldDB" id="A0A367LQH4"/>
<feature type="signal peptide" evidence="1">
    <location>
        <begin position="1"/>
        <end position="17"/>
    </location>
</feature>
<gene>
    <name evidence="2" type="ORF">L249_3290</name>
</gene>
<feature type="chain" id="PRO_5016579018" evidence="1">
    <location>
        <begin position="18"/>
        <end position="158"/>
    </location>
</feature>
<sequence length="158" mass="17810">MKLSSVVVVAFSAAAMAYQKISPVELQDWRTCIYNALDNFDHGNDGSDVACNTYECIQNTGEKWSRGGLLNKGGKLLVLGCKFLPFQSHHQGHKVTPDEEKEWKLCLNNLLYEYELGRDDRHSSCQFWRCLQHKSEAYRRGGVAESLSHLVDGVCLLA</sequence>